<reference evidence="3 5" key="1">
    <citation type="submission" date="2015-03" db="EMBL/GenBank/DDBJ databases">
        <authorList>
            <person name="Murphy D."/>
        </authorList>
    </citation>
    <scope>NUCLEOTIDE SEQUENCE [LARGE SCALE GENOMIC DNA]</scope>
    <source>
        <strain evidence="3 5">D16</strain>
    </source>
</reference>
<dbReference type="PANTHER" id="PTHR21240:SF28">
    <property type="entry name" value="ISO-OROTATE DECARBOXYLASE (EUROFUNG)"/>
    <property type="match status" value="1"/>
</dbReference>
<evidence type="ECO:0000313" key="4">
    <source>
        <dbReference type="EMBL" id="ORV27648.1"/>
    </source>
</evidence>
<dbReference type="RefSeq" id="WP_085140776.1">
    <property type="nucleotide sequence ID" value="NZ_JACKVA010000035.1"/>
</dbReference>
<evidence type="ECO:0000313" key="3">
    <source>
        <dbReference type="EMBL" id="CQD02443.1"/>
    </source>
</evidence>
<dbReference type="GO" id="GO:0019748">
    <property type="term" value="P:secondary metabolic process"/>
    <property type="evidence" value="ECO:0007669"/>
    <property type="project" value="TreeGrafter"/>
</dbReference>
<evidence type="ECO:0000313" key="5">
    <source>
        <dbReference type="Proteomes" id="UP000182227"/>
    </source>
</evidence>
<dbReference type="InterPro" id="IPR006680">
    <property type="entry name" value="Amidohydro-rel"/>
</dbReference>
<dbReference type="GO" id="GO:0005829">
    <property type="term" value="C:cytosol"/>
    <property type="evidence" value="ECO:0007669"/>
    <property type="project" value="TreeGrafter"/>
</dbReference>
<organism evidence="3 5">
    <name type="scientific">Mycolicibacterium conceptionense</name>
    <dbReference type="NCBI Taxonomy" id="451644"/>
    <lineage>
        <taxon>Bacteria</taxon>
        <taxon>Bacillati</taxon>
        <taxon>Actinomycetota</taxon>
        <taxon>Actinomycetes</taxon>
        <taxon>Mycobacteriales</taxon>
        <taxon>Mycobacteriaceae</taxon>
        <taxon>Mycolicibacterium</taxon>
    </lineage>
</organism>
<dbReference type="InterPro" id="IPR032466">
    <property type="entry name" value="Metal_Hydrolase"/>
</dbReference>
<dbReference type="GeneID" id="44296247"/>
<accession>A0A0U1CUY2</accession>
<dbReference type="GO" id="GO:0016831">
    <property type="term" value="F:carboxy-lyase activity"/>
    <property type="evidence" value="ECO:0007669"/>
    <property type="project" value="InterPro"/>
</dbReference>
<name>A0A0U1CUY2_9MYCO</name>
<evidence type="ECO:0000256" key="1">
    <source>
        <dbReference type="ARBA" id="ARBA00023239"/>
    </source>
</evidence>
<dbReference type="Proteomes" id="UP000193811">
    <property type="component" value="Unassembled WGS sequence"/>
</dbReference>
<sequence length="350" mass="37685">MTPSQHTPPSVIDIHTHIYPKVYLDHLAARTELPYVSREGAIDSLYIFPGESGRVLDETYWSVEAKLRFMDRIGITQSVVSLANPWLAPFSSDEGSALAREVNEMLAGLEEQTGARIVGMGCVPEGDIASAAKAVREIAATPGLYGVVTGTKICRRRFDDPALDPFWQALSDTNTPLLVHPHDGLGLAEMDGFGHMLPLALGFPYETTVALARLAAGGVLDRFPTLRVIGSHGGGAIPYLAGRLDGCWQPDSAAQQRRDSPPSTALRSLYLDALVYQPRALRAAADLVGTDRMMFGTDHPFAIFDTDGTALIRKTFDDKESRAVLAETARKLFDLPAPVTSSLGPAVAAS</sequence>
<protein>
    <submittedName>
        <fullName evidence="3">Aminocarboxymuconate-semialdehyde decarboxylase</fullName>
    </submittedName>
</protein>
<keyword evidence="6" id="KW-1185">Reference proteome</keyword>
<dbReference type="InterPro" id="IPR032465">
    <property type="entry name" value="ACMSD"/>
</dbReference>
<dbReference type="Proteomes" id="UP000182227">
    <property type="component" value="Unassembled WGS sequence"/>
</dbReference>
<dbReference type="EMBL" id="CTEF01000001">
    <property type="protein sequence ID" value="CQD02443.1"/>
    <property type="molecule type" value="Genomic_DNA"/>
</dbReference>
<dbReference type="AlphaFoldDB" id="A0A0U1CUY2"/>
<dbReference type="Pfam" id="PF04909">
    <property type="entry name" value="Amidohydro_2"/>
    <property type="match status" value="1"/>
</dbReference>
<feature type="domain" description="Amidohydrolase-related" evidence="2">
    <location>
        <begin position="12"/>
        <end position="335"/>
    </location>
</feature>
<gene>
    <name evidence="4" type="ORF">AWB98_12370</name>
    <name evidence="3" type="ORF">BN970_00141</name>
</gene>
<reference evidence="4 6" key="2">
    <citation type="submission" date="2016-01" db="EMBL/GenBank/DDBJ databases">
        <title>The new phylogeny of the genus Mycobacterium.</title>
        <authorList>
            <person name="Tarcisio F."/>
            <person name="Conor M."/>
            <person name="Antonella G."/>
            <person name="Elisabetta G."/>
            <person name="Giulia F.S."/>
            <person name="Sara T."/>
            <person name="Anna F."/>
            <person name="Clotilde B."/>
            <person name="Roberto B."/>
            <person name="Veronica D.S."/>
            <person name="Fabio R."/>
            <person name="Monica P."/>
            <person name="Olivier J."/>
            <person name="Enrico T."/>
            <person name="Nicola S."/>
        </authorList>
    </citation>
    <scope>NUCLEOTIDE SEQUENCE [LARGE SCALE GENOMIC DNA]</scope>
    <source>
        <strain evidence="4 6">CCUG 50187</strain>
    </source>
</reference>
<dbReference type="EMBL" id="LQOP01000014">
    <property type="protein sequence ID" value="ORV27648.1"/>
    <property type="molecule type" value="Genomic_DNA"/>
</dbReference>
<keyword evidence="1" id="KW-0456">Lyase</keyword>
<evidence type="ECO:0000313" key="6">
    <source>
        <dbReference type="Proteomes" id="UP000193811"/>
    </source>
</evidence>
<dbReference type="Gene3D" id="3.20.20.140">
    <property type="entry name" value="Metal-dependent hydrolases"/>
    <property type="match status" value="1"/>
</dbReference>
<proteinExistence type="predicted"/>
<dbReference type="GO" id="GO:0016787">
    <property type="term" value="F:hydrolase activity"/>
    <property type="evidence" value="ECO:0007669"/>
    <property type="project" value="InterPro"/>
</dbReference>
<dbReference type="PANTHER" id="PTHR21240">
    <property type="entry name" value="2-AMINO-3-CARBOXYLMUCONATE-6-SEMIALDEHYDE DECARBOXYLASE"/>
    <property type="match status" value="1"/>
</dbReference>
<dbReference type="SUPFAM" id="SSF51556">
    <property type="entry name" value="Metallo-dependent hydrolases"/>
    <property type="match status" value="1"/>
</dbReference>
<evidence type="ECO:0000259" key="2">
    <source>
        <dbReference type="Pfam" id="PF04909"/>
    </source>
</evidence>